<sequence>MTDTIPTHPPNNAVTLGDKQSGQDAASKPTITATTTTTTTNDDDDETDIELSHDTTLIPYPDPDTPLSQAVLRGMCQLPALLDLHARLVVKVATSHAGTMPMERFGSETLGHHHHHHHHHHHTRGMEMMPVEEPGEACASSCATAGGRESDHELIGADGRVR</sequence>
<reference evidence="2 3" key="1">
    <citation type="submission" date="2024-09" db="EMBL/GenBank/DDBJ databases">
        <title>Itraconazole resistance in Madurella fahalii resulting from another homologue of gene encoding cytochrome P450 14-alpha sterol demethylase (CYP51).</title>
        <authorList>
            <person name="Yoshioka I."/>
            <person name="Fahal A.H."/>
            <person name="Kaneko S."/>
            <person name="Yaguchi T."/>
        </authorList>
    </citation>
    <scope>NUCLEOTIDE SEQUENCE [LARGE SCALE GENOMIC DNA]</scope>
    <source>
        <strain evidence="2 3">IFM 68171</strain>
    </source>
</reference>
<dbReference type="EMBL" id="BAAFSV010000002">
    <property type="protein sequence ID" value="GAB1312870.1"/>
    <property type="molecule type" value="Genomic_DNA"/>
</dbReference>
<feature type="compositionally biased region" description="Low complexity" evidence="1">
    <location>
        <begin position="30"/>
        <end position="40"/>
    </location>
</feature>
<feature type="region of interest" description="Disordered" evidence="1">
    <location>
        <begin position="138"/>
        <end position="162"/>
    </location>
</feature>
<evidence type="ECO:0000313" key="2">
    <source>
        <dbReference type="EMBL" id="GAB1312870.1"/>
    </source>
</evidence>
<gene>
    <name evidence="2" type="ORF">MFIFM68171_03080</name>
</gene>
<feature type="region of interest" description="Disordered" evidence="1">
    <location>
        <begin position="1"/>
        <end position="48"/>
    </location>
</feature>
<keyword evidence="3" id="KW-1185">Reference proteome</keyword>
<evidence type="ECO:0000313" key="3">
    <source>
        <dbReference type="Proteomes" id="UP001628179"/>
    </source>
</evidence>
<protein>
    <submittedName>
        <fullName evidence="2">Uncharacterized protein</fullName>
    </submittedName>
</protein>
<dbReference type="RefSeq" id="XP_070914603.1">
    <property type="nucleotide sequence ID" value="XM_071058502.1"/>
</dbReference>
<feature type="compositionally biased region" description="Basic and acidic residues" evidence="1">
    <location>
        <begin position="148"/>
        <end position="162"/>
    </location>
</feature>
<organism evidence="2 3">
    <name type="scientific">Madurella fahalii</name>
    <dbReference type="NCBI Taxonomy" id="1157608"/>
    <lineage>
        <taxon>Eukaryota</taxon>
        <taxon>Fungi</taxon>
        <taxon>Dikarya</taxon>
        <taxon>Ascomycota</taxon>
        <taxon>Pezizomycotina</taxon>
        <taxon>Sordariomycetes</taxon>
        <taxon>Sordariomycetidae</taxon>
        <taxon>Sordariales</taxon>
        <taxon>Sordariales incertae sedis</taxon>
        <taxon>Madurella</taxon>
    </lineage>
</organism>
<dbReference type="GeneID" id="98173825"/>
<feature type="compositionally biased region" description="Polar residues" evidence="1">
    <location>
        <begin position="1"/>
        <end position="24"/>
    </location>
</feature>
<comment type="caution">
    <text evidence="2">The sequence shown here is derived from an EMBL/GenBank/DDBJ whole genome shotgun (WGS) entry which is preliminary data.</text>
</comment>
<evidence type="ECO:0000256" key="1">
    <source>
        <dbReference type="SAM" id="MobiDB-lite"/>
    </source>
</evidence>
<accession>A0ABQ0G5L9</accession>
<dbReference type="Proteomes" id="UP001628179">
    <property type="component" value="Unassembled WGS sequence"/>
</dbReference>
<proteinExistence type="predicted"/>
<name>A0ABQ0G5L9_9PEZI</name>